<dbReference type="PANTHER" id="PTHR47785:SF5">
    <property type="entry name" value="ZN(II)2CYS6 TRANSCRIPTION FACTOR (EUROFUNG)"/>
    <property type="match status" value="1"/>
</dbReference>
<name>A0A9W8RMN5_9HYPO</name>
<sequence>MAQPGSAIHTQEALDRGWYYYLADIAARRLLQRVTDSLYTENEVGWDFAPLPHLTQTAAELERQLDQWYRTLPGVISFDVDVAAEDELAYHLQARAFEIKERIYRPFLFRIIHQPLEQSGRVALQSFVENHALICIKIIQQWDVRHRHHGTWLMLRQSFTSALLLLIAQKAGLLESLRTECELSVKLSISTLRYWEAEAPDLKASRQILEDIIEQLYVVA</sequence>
<proteinExistence type="predicted"/>
<reference evidence="1" key="1">
    <citation type="submission" date="2022-09" db="EMBL/GenBank/DDBJ databases">
        <title>Fusarium specimens isolated from Avocado Roots.</title>
        <authorList>
            <person name="Stajich J."/>
            <person name="Roper C."/>
            <person name="Heimlech-Rivalta G."/>
        </authorList>
    </citation>
    <scope>NUCLEOTIDE SEQUENCE</scope>
    <source>
        <strain evidence="1">CF00136</strain>
    </source>
</reference>
<evidence type="ECO:0000313" key="1">
    <source>
        <dbReference type="EMBL" id="KAJ4245081.1"/>
    </source>
</evidence>
<comment type="caution">
    <text evidence="1">The sequence shown here is derived from an EMBL/GenBank/DDBJ whole genome shotgun (WGS) entry which is preliminary data.</text>
</comment>
<gene>
    <name evidence="1" type="primary">ZCF27_4</name>
    <name evidence="1" type="ORF">NW762_014292</name>
</gene>
<evidence type="ECO:0000313" key="2">
    <source>
        <dbReference type="Proteomes" id="UP001152049"/>
    </source>
</evidence>
<dbReference type="CDD" id="cd12148">
    <property type="entry name" value="fungal_TF_MHR"/>
    <property type="match status" value="1"/>
</dbReference>
<dbReference type="Proteomes" id="UP001152049">
    <property type="component" value="Unassembled WGS sequence"/>
</dbReference>
<dbReference type="EMBL" id="JAOQAZ010000048">
    <property type="protein sequence ID" value="KAJ4245081.1"/>
    <property type="molecule type" value="Genomic_DNA"/>
</dbReference>
<dbReference type="PANTHER" id="PTHR47785">
    <property type="entry name" value="ZN(II)2CYS6 TRANSCRIPTION FACTOR (EUROFUNG)-RELATED-RELATED"/>
    <property type="match status" value="1"/>
</dbReference>
<keyword evidence="2" id="KW-1185">Reference proteome</keyword>
<dbReference type="OrthoDB" id="4356994at2759"/>
<protein>
    <submittedName>
        <fullName evidence="1">Zcf27p</fullName>
    </submittedName>
</protein>
<accession>A0A9W8RMN5</accession>
<dbReference type="InterPro" id="IPR053181">
    <property type="entry name" value="EcdB-like_regulator"/>
</dbReference>
<organism evidence="1 2">
    <name type="scientific">Fusarium torreyae</name>
    <dbReference type="NCBI Taxonomy" id="1237075"/>
    <lineage>
        <taxon>Eukaryota</taxon>
        <taxon>Fungi</taxon>
        <taxon>Dikarya</taxon>
        <taxon>Ascomycota</taxon>
        <taxon>Pezizomycotina</taxon>
        <taxon>Sordariomycetes</taxon>
        <taxon>Hypocreomycetidae</taxon>
        <taxon>Hypocreales</taxon>
        <taxon>Nectriaceae</taxon>
        <taxon>Fusarium</taxon>
    </lineage>
</organism>
<dbReference type="AlphaFoldDB" id="A0A9W8RMN5"/>